<keyword evidence="3" id="KW-1185">Reference proteome</keyword>
<dbReference type="RefSeq" id="WP_273937175.1">
    <property type="nucleotide sequence ID" value="NZ_CP097263.1"/>
</dbReference>
<dbReference type="Gene3D" id="2.60.40.3940">
    <property type="match status" value="1"/>
</dbReference>
<accession>A0ABV6N2W1</accession>
<evidence type="ECO:0000259" key="1">
    <source>
        <dbReference type="Pfam" id="PF21882"/>
    </source>
</evidence>
<evidence type="ECO:0000313" key="3">
    <source>
        <dbReference type="Proteomes" id="UP001589810"/>
    </source>
</evidence>
<evidence type="ECO:0000313" key="2">
    <source>
        <dbReference type="EMBL" id="MFC0546936.1"/>
    </source>
</evidence>
<protein>
    <recommendedName>
        <fullName evidence="1">Putative tail fiber protein gp53-like C-terminal domain-containing protein</fullName>
    </recommendedName>
</protein>
<dbReference type="InterPro" id="IPR054075">
    <property type="entry name" value="Gp53-like_C"/>
</dbReference>
<gene>
    <name evidence="2" type="ORF">ACFFH7_35880</name>
</gene>
<name>A0ABV6N2W1_9PSEU</name>
<proteinExistence type="predicted"/>
<organism evidence="2 3">
    <name type="scientific">Kutzneria chonburiensis</name>
    <dbReference type="NCBI Taxonomy" id="1483604"/>
    <lineage>
        <taxon>Bacteria</taxon>
        <taxon>Bacillati</taxon>
        <taxon>Actinomycetota</taxon>
        <taxon>Actinomycetes</taxon>
        <taxon>Pseudonocardiales</taxon>
        <taxon>Pseudonocardiaceae</taxon>
        <taxon>Kutzneria</taxon>
    </lineage>
</organism>
<reference evidence="2 3" key="1">
    <citation type="submission" date="2024-09" db="EMBL/GenBank/DDBJ databases">
        <authorList>
            <person name="Sun Q."/>
            <person name="Mori K."/>
        </authorList>
    </citation>
    <scope>NUCLEOTIDE SEQUENCE [LARGE SCALE GENOMIC DNA]</scope>
    <source>
        <strain evidence="2 3">TBRC 1432</strain>
    </source>
</reference>
<dbReference type="Pfam" id="PF21882">
    <property type="entry name" value="Gp53-like_C"/>
    <property type="match status" value="1"/>
</dbReference>
<dbReference type="EMBL" id="JBHLUD010000013">
    <property type="protein sequence ID" value="MFC0546936.1"/>
    <property type="molecule type" value="Genomic_DNA"/>
</dbReference>
<dbReference type="Proteomes" id="UP001589810">
    <property type="component" value="Unassembled WGS sequence"/>
</dbReference>
<feature type="domain" description="Putative tail fiber protein gp53-like C-terminal" evidence="1">
    <location>
        <begin position="173"/>
        <end position="246"/>
    </location>
</feature>
<comment type="caution">
    <text evidence="2">The sequence shown here is derived from an EMBL/GenBank/DDBJ whole genome shotgun (WGS) entry which is preliminary data.</text>
</comment>
<sequence>MTYEQRAPRDYTFGTLGTAVAVSDTTVSSTALATLGTGYSATQYLPLVIHDPSRGAYEMVWVTGHAAASQQVTVVRGREGTTAQAWASGTQLVAGPSTRDGLQALTRATLPADPHLGMRALVGDESVVVERTVGGWQPSVGIANPADVGPIINGGSAYPPANAVILVRGGYWNGPSDANGNSTVNYRTPFPNATIAVTILSNAYVSEGPFVTWASNAAGFSITSFQASTVRLANATVSISYIAIGY</sequence>